<evidence type="ECO:0000313" key="2">
    <source>
        <dbReference type="Proteomes" id="UP000230066"/>
    </source>
</evidence>
<comment type="caution">
    <text evidence="1">The sequence shown here is derived from an EMBL/GenBank/DDBJ whole genome shotgun (WGS) entry which is preliminary data.</text>
</comment>
<dbReference type="EMBL" id="JXXN02001652">
    <property type="protein sequence ID" value="THD24342.1"/>
    <property type="molecule type" value="Genomic_DNA"/>
</dbReference>
<protein>
    <submittedName>
        <fullName evidence="1">Ragulator complex protein LAMTOR1</fullName>
    </submittedName>
</protein>
<dbReference type="AlphaFoldDB" id="A0A4E0RZ18"/>
<sequence>MGNCCERLCPNRSSSDEEAHERQRLLSSPSLSYDAVQPHLTSFTPPNPVVAEQPSDIFDTVTDIIKGVENRVVDAGAADFNPLDNQDYTERSRHYAENVANRPLGPPALPLILPRAFGNPAALIDAPTMSHAEIEMARRIAQINGELYEDMRKQGQEDLIVQFNQTQPPI</sequence>
<keyword evidence="2" id="KW-1185">Reference proteome</keyword>
<name>A0A4E0RZ18_FASHE</name>
<accession>A0A4E0RZ18</accession>
<reference evidence="1" key="1">
    <citation type="submission" date="2019-03" db="EMBL/GenBank/DDBJ databases">
        <title>Improved annotation for the trematode Fasciola hepatica.</title>
        <authorList>
            <person name="Choi Y.-J."/>
            <person name="Martin J."/>
            <person name="Mitreva M."/>
        </authorList>
    </citation>
    <scope>NUCLEOTIDE SEQUENCE [LARGE SCALE GENOMIC DNA]</scope>
</reference>
<evidence type="ECO:0000313" key="1">
    <source>
        <dbReference type="EMBL" id="THD24342.1"/>
    </source>
</evidence>
<proteinExistence type="predicted"/>
<organism evidence="1 2">
    <name type="scientific">Fasciola hepatica</name>
    <name type="common">Liver fluke</name>
    <dbReference type="NCBI Taxonomy" id="6192"/>
    <lineage>
        <taxon>Eukaryota</taxon>
        <taxon>Metazoa</taxon>
        <taxon>Spiralia</taxon>
        <taxon>Lophotrochozoa</taxon>
        <taxon>Platyhelminthes</taxon>
        <taxon>Trematoda</taxon>
        <taxon>Digenea</taxon>
        <taxon>Plagiorchiida</taxon>
        <taxon>Echinostomata</taxon>
        <taxon>Echinostomatoidea</taxon>
        <taxon>Fasciolidae</taxon>
        <taxon>Fasciola</taxon>
    </lineage>
</organism>
<dbReference type="Proteomes" id="UP000230066">
    <property type="component" value="Unassembled WGS sequence"/>
</dbReference>
<gene>
    <name evidence="1" type="ORF">D915_004600</name>
</gene>